<evidence type="ECO:0000313" key="5">
    <source>
        <dbReference type="EMBL" id="SUU86429.1"/>
    </source>
</evidence>
<organism evidence="5 6">
    <name type="scientific">Afipia felis</name>
    <name type="common">Cat scratch disease bacillus</name>
    <dbReference type="NCBI Taxonomy" id="1035"/>
    <lineage>
        <taxon>Bacteria</taxon>
        <taxon>Pseudomonadati</taxon>
        <taxon>Pseudomonadota</taxon>
        <taxon>Alphaproteobacteria</taxon>
        <taxon>Hyphomicrobiales</taxon>
        <taxon>Nitrobacteraceae</taxon>
        <taxon>Afipia</taxon>
    </lineage>
</organism>
<dbReference type="GO" id="GO:0022904">
    <property type="term" value="P:respiratory electron transport chain"/>
    <property type="evidence" value="ECO:0007669"/>
    <property type="project" value="TreeGrafter"/>
</dbReference>
<protein>
    <submittedName>
        <fullName evidence="5">Formate dehydrogenase SAV2309</fullName>
        <ecNumber evidence="5">1.17.1.9</ecNumber>
    </submittedName>
</protein>
<keyword evidence="2" id="KW-0408">Iron</keyword>
<keyword evidence="5" id="KW-0560">Oxidoreductase</keyword>
<dbReference type="PANTHER" id="PTHR43105">
    <property type="entry name" value="RESPIRATORY NITRATE REDUCTASE"/>
    <property type="match status" value="1"/>
</dbReference>
<dbReference type="GO" id="GO:0051536">
    <property type="term" value="F:iron-sulfur cluster binding"/>
    <property type="evidence" value="ECO:0007669"/>
    <property type="project" value="UniProtKB-KW"/>
</dbReference>
<evidence type="ECO:0000256" key="2">
    <source>
        <dbReference type="ARBA" id="ARBA00023004"/>
    </source>
</evidence>
<evidence type="ECO:0000256" key="1">
    <source>
        <dbReference type="ARBA" id="ARBA00022723"/>
    </source>
</evidence>
<dbReference type="AlphaFoldDB" id="A0A380WCN6"/>
<keyword evidence="3" id="KW-0411">Iron-sulfur</keyword>
<keyword evidence="1" id="KW-0479">Metal-binding</keyword>
<dbReference type="GO" id="GO:0008863">
    <property type="term" value="F:formate dehydrogenase (NAD+) activity"/>
    <property type="evidence" value="ECO:0007669"/>
    <property type="project" value="UniProtKB-EC"/>
</dbReference>
<feature type="domain" description="Molybdopterin oxidoreductase" evidence="4">
    <location>
        <begin position="11"/>
        <end position="85"/>
    </location>
</feature>
<dbReference type="GO" id="GO:0046872">
    <property type="term" value="F:metal ion binding"/>
    <property type="evidence" value="ECO:0007669"/>
    <property type="project" value="UniProtKB-KW"/>
</dbReference>
<name>A0A380WCN6_AFIFE</name>
<dbReference type="GO" id="GO:0003954">
    <property type="term" value="F:NADH dehydrogenase activity"/>
    <property type="evidence" value="ECO:0007669"/>
    <property type="project" value="TreeGrafter"/>
</dbReference>
<dbReference type="GO" id="GO:0016020">
    <property type="term" value="C:membrane"/>
    <property type="evidence" value="ECO:0007669"/>
    <property type="project" value="TreeGrafter"/>
</dbReference>
<dbReference type="InterPro" id="IPR006656">
    <property type="entry name" value="Mopterin_OxRdtase"/>
</dbReference>
<evidence type="ECO:0000313" key="6">
    <source>
        <dbReference type="Proteomes" id="UP000254343"/>
    </source>
</evidence>
<proteinExistence type="predicted"/>
<dbReference type="Pfam" id="PF00384">
    <property type="entry name" value="Molybdopterin"/>
    <property type="match status" value="1"/>
</dbReference>
<dbReference type="SUPFAM" id="SSF53706">
    <property type="entry name" value="Formate dehydrogenase/DMSO reductase, domains 1-3"/>
    <property type="match status" value="1"/>
</dbReference>
<reference evidence="5 6" key="1">
    <citation type="submission" date="2018-06" db="EMBL/GenBank/DDBJ databases">
        <authorList>
            <consortium name="Pathogen Informatics"/>
            <person name="Doyle S."/>
        </authorList>
    </citation>
    <scope>NUCLEOTIDE SEQUENCE [LARGE SCALE GENOMIC DNA]</scope>
    <source>
        <strain evidence="5 6">NCTC12722</strain>
    </source>
</reference>
<evidence type="ECO:0000256" key="3">
    <source>
        <dbReference type="ARBA" id="ARBA00023014"/>
    </source>
</evidence>
<dbReference type="EC" id="1.17.1.9" evidence="5"/>
<dbReference type="Proteomes" id="UP000254343">
    <property type="component" value="Unassembled WGS sequence"/>
</dbReference>
<dbReference type="Gene3D" id="3.40.50.740">
    <property type="match status" value="1"/>
</dbReference>
<dbReference type="EMBL" id="UIGB01000001">
    <property type="protein sequence ID" value="SUU86429.1"/>
    <property type="molecule type" value="Genomic_DNA"/>
</dbReference>
<sequence length="86" mass="9636">MARQGKQNYTRLTEPLVRKNGVLQPASWDEALDCAAEGFLRNREKHGPDAFGMFSCSRSTNELNFIAQKFARAVIGTNNIDSCNRT</sequence>
<gene>
    <name evidence="5" type="ORF">NCTC12722_03655</name>
</gene>
<evidence type="ECO:0000259" key="4">
    <source>
        <dbReference type="Pfam" id="PF00384"/>
    </source>
</evidence>
<dbReference type="InterPro" id="IPR050123">
    <property type="entry name" value="Prok_molybdopt-oxidoreductase"/>
</dbReference>
<accession>A0A380WCN6</accession>
<dbReference type="PANTHER" id="PTHR43105:SF10">
    <property type="entry name" value="NADH-QUINONE OXIDOREDUCTASE SUBUNIT G"/>
    <property type="match status" value="1"/>
</dbReference>